<evidence type="ECO:0000313" key="2">
    <source>
        <dbReference type="EMBL" id="MFC6772118.1"/>
    </source>
</evidence>
<name>A0ABD5T4E6_9EURY</name>
<proteinExistence type="predicted"/>
<comment type="caution">
    <text evidence="2">The sequence shown here is derived from an EMBL/GenBank/DDBJ whole genome shotgun (WGS) entry which is preliminary data.</text>
</comment>
<feature type="compositionally biased region" description="Acidic residues" evidence="1">
    <location>
        <begin position="99"/>
        <end position="119"/>
    </location>
</feature>
<dbReference type="InterPro" id="IPR036388">
    <property type="entry name" value="WH-like_DNA-bd_sf"/>
</dbReference>
<evidence type="ECO:0000313" key="3">
    <source>
        <dbReference type="Proteomes" id="UP001596274"/>
    </source>
</evidence>
<feature type="region of interest" description="Disordered" evidence="1">
    <location>
        <begin position="95"/>
        <end position="119"/>
    </location>
</feature>
<dbReference type="Proteomes" id="UP001596274">
    <property type="component" value="Unassembled WGS sequence"/>
</dbReference>
<dbReference type="InterPro" id="IPR036390">
    <property type="entry name" value="WH_DNA-bd_sf"/>
</dbReference>
<keyword evidence="3" id="KW-1185">Reference proteome</keyword>
<protein>
    <submittedName>
        <fullName evidence="2">MarR family transcriptional regulator</fullName>
    </submittedName>
</protein>
<sequence length="119" mass="13924">MSSGTIDIDEFEDADADEFEKRNDTERIVLFLDENDDRAWKAATIADQLGLETDAVSAILSRLKERDLVRHKSPYWAITDDEERLRSAYRLHRHHETADEQYGEEPLEELQTDDMEVVR</sequence>
<dbReference type="Gene3D" id="1.10.10.10">
    <property type="entry name" value="Winged helix-like DNA-binding domain superfamily/Winged helix DNA-binding domain"/>
    <property type="match status" value="1"/>
</dbReference>
<evidence type="ECO:0000256" key="1">
    <source>
        <dbReference type="SAM" id="MobiDB-lite"/>
    </source>
</evidence>
<dbReference type="EMBL" id="JBHSWT010000648">
    <property type="protein sequence ID" value="MFC6772118.1"/>
    <property type="molecule type" value="Genomic_DNA"/>
</dbReference>
<organism evidence="2 3">
    <name type="scientific">Halorubrum pallidum</name>
    <dbReference type="NCBI Taxonomy" id="1526114"/>
    <lineage>
        <taxon>Archaea</taxon>
        <taxon>Methanobacteriati</taxon>
        <taxon>Methanobacteriota</taxon>
        <taxon>Stenosarchaea group</taxon>
        <taxon>Halobacteria</taxon>
        <taxon>Halobacteriales</taxon>
        <taxon>Haloferacaceae</taxon>
        <taxon>Halorubrum</taxon>
    </lineage>
</organism>
<dbReference type="AlphaFoldDB" id="A0ABD5T4E6"/>
<dbReference type="SUPFAM" id="SSF46785">
    <property type="entry name" value="Winged helix' DNA-binding domain"/>
    <property type="match status" value="1"/>
</dbReference>
<gene>
    <name evidence="2" type="ORF">ACFQDD_11435</name>
</gene>
<reference evidence="2 3" key="1">
    <citation type="journal article" date="2019" name="Int. J. Syst. Evol. Microbiol.">
        <title>The Global Catalogue of Microorganisms (GCM) 10K type strain sequencing project: providing services to taxonomists for standard genome sequencing and annotation.</title>
        <authorList>
            <consortium name="The Broad Institute Genomics Platform"/>
            <consortium name="The Broad Institute Genome Sequencing Center for Infectious Disease"/>
            <person name="Wu L."/>
            <person name="Ma J."/>
        </authorList>
    </citation>
    <scope>NUCLEOTIDE SEQUENCE [LARGE SCALE GENOMIC DNA]</scope>
    <source>
        <strain evidence="2 3">PJ61</strain>
    </source>
</reference>
<accession>A0ABD5T4E6</accession>